<dbReference type="PANTHER" id="PTHR45528:SF1">
    <property type="entry name" value="SENSOR HISTIDINE KINASE CPXA"/>
    <property type="match status" value="1"/>
</dbReference>
<protein>
    <recommendedName>
        <fullName evidence="3">histidine kinase</fullName>
        <ecNumber evidence="3">2.7.13.3</ecNumber>
    </recommendedName>
</protein>
<evidence type="ECO:0000256" key="12">
    <source>
        <dbReference type="ARBA" id="ARBA00023012"/>
    </source>
</evidence>
<dbReference type="InterPro" id="IPR005467">
    <property type="entry name" value="His_kinase_dom"/>
</dbReference>
<evidence type="ECO:0000313" key="17">
    <source>
        <dbReference type="Proteomes" id="UP000184241"/>
    </source>
</evidence>
<dbReference type="PROSITE" id="PS50109">
    <property type="entry name" value="HIS_KIN"/>
    <property type="match status" value="1"/>
</dbReference>
<evidence type="ECO:0000256" key="1">
    <source>
        <dbReference type="ARBA" id="ARBA00000085"/>
    </source>
</evidence>
<evidence type="ECO:0000256" key="4">
    <source>
        <dbReference type="ARBA" id="ARBA00022475"/>
    </source>
</evidence>
<dbReference type="InterPro" id="IPR050398">
    <property type="entry name" value="HssS/ArlS-like"/>
</dbReference>
<evidence type="ECO:0000256" key="3">
    <source>
        <dbReference type="ARBA" id="ARBA00012438"/>
    </source>
</evidence>
<dbReference type="InterPro" id="IPR036097">
    <property type="entry name" value="HisK_dim/P_sf"/>
</dbReference>
<dbReference type="Gene3D" id="1.10.287.130">
    <property type="match status" value="1"/>
</dbReference>
<dbReference type="InterPro" id="IPR004358">
    <property type="entry name" value="Sig_transdc_His_kin-like_C"/>
</dbReference>
<evidence type="ECO:0000313" key="16">
    <source>
        <dbReference type="EMBL" id="SHI26377.1"/>
    </source>
</evidence>
<reference evidence="16 17" key="1">
    <citation type="submission" date="2016-11" db="EMBL/GenBank/DDBJ databases">
        <authorList>
            <person name="Jaros S."/>
            <person name="Januszkiewicz K."/>
            <person name="Wedrychowicz H."/>
        </authorList>
    </citation>
    <scope>NUCLEOTIDE SEQUENCE [LARGE SCALE GENOMIC DNA]</scope>
    <source>
        <strain evidence="16 17">DSM 6191</strain>
    </source>
</reference>
<feature type="domain" description="Histidine kinase" evidence="15">
    <location>
        <begin position="242"/>
        <end position="460"/>
    </location>
</feature>
<evidence type="ECO:0000256" key="2">
    <source>
        <dbReference type="ARBA" id="ARBA00004651"/>
    </source>
</evidence>
<dbReference type="SMART" id="SM00388">
    <property type="entry name" value="HisKA"/>
    <property type="match status" value="1"/>
</dbReference>
<keyword evidence="13 14" id="KW-0472">Membrane</keyword>
<dbReference type="CDD" id="cd00082">
    <property type="entry name" value="HisKA"/>
    <property type="match status" value="1"/>
</dbReference>
<evidence type="ECO:0000256" key="6">
    <source>
        <dbReference type="ARBA" id="ARBA00022679"/>
    </source>
</evidence>
<dbReference type="GO" id="GO:0005886">
    <property type="term" value="C:plasma membrane"/>
    <property type="evidence" value="ECO:0007669"/>
    <property type="project" value="UniProtKB-SubCell"/>
</dbReference>
<feature type="transmembrane region" description="Helical" evidence="14">
    <location>
        <begin position="12"/>
        <end position="34"/>
    </location>
</feature>
<accession>A0A1M5ZQ20</accession>
<dbReference type="InterPro" id="IPR003594">
    <property type="entry name" value="HATPase_dom"/>
</dbReference>
<evidence type="ECO:0000256" key="5">
    <source>
        <dbReference type="ARBA" id="ARBA00022553"/>
    </source>
</evidence>
<evidence type="ECO:0000256" key="7">
    <source>
        <dbReference type="ARBA" id="ARBA00022692"/>
    </source>
</evidence>
<evidence type="ECO:0000256" key="8">
    <source>
        <dbReference type="ARBA" id="ARBA00022741"/>
    </source>
</evidence>
<dbReference type="RefSeq" id="WP_073021142.1">
    <property type="nucleotide sequence ID" value="NZ_FQXU01000010.1"/>
</dbReference>
<keyword evidence="12" id="KW-0902">Two-component regulatory system</keyword>
<dbReference type="Pfam" id="PF00512">
    <property type="entry name" value="HisKA"/>
    <property type="match status" value="1"/>
</dbReference>
<dbReference type="InterPro" id="IPR036890">
    <property type="entry name" value="HATPase_C_sf"/>
</dbReference>
<evidence type="ECO:0000256" key="13">
    <source>
        <dbReference type="ARBA" id="ARBA00023136"/>
    </source>
</evidence>
<keyword evidence="7 14" id="KW-0812">Transmembrane</keyword>
<evidence type="ECO:0000256" key="11">
    <source>
        <dbReference type="ARBA" id="ARBA00022989"/>
    </source>
</evidence>
<dbReference type="Proteomes" id="UP000184241">
    <property type="component" value="Unassembled WGS sequence"/>
</dbReference>
<dbReference type="AlphaFoldDB" id="A0A1M5ZQ20"/>
<dbReference type="SUPFAM" id="SSF47384">
    <property type="entry name" value="Homodimeric domain of signal transducing histidine kinase"/>
    <property type="match status" value="1"/>
</dbReference>
<dbReference type="EC" id="2.7.13.3" evidence="3"/>
<keyword evidence="11 14" id="KW-1133">Transmembrane helix</keyword>
<comment type="subcellular location">
    <subcellularLocation>
        <location evidence="2">Cell membrane</location>
        <topology evidence="2">Multi-pass membrane protein</topology>
    </subcellularLocation>
</comment>
<comment type="catalytic activity">
    <reaction evidence="1">
        <text>ATP + protein L-histidine = ADP + protein N-phospho-L-histidine.</text>
        <dbReference type="EC" id="2.7.13.3"/>
    </reaction>
</comment>
<dbReference type="EMBL" id="FQXU01000010">
    <property type="protein sequence ID" value="SHI26377.1"/>
    <property type="molecule type" value="Genomic_DNA"/>
</dbReference>
<dbReference type="SUPFAM" id="SSF55874">
    <property type="entry name" value="ATPase domain of HSP90 chaperone/DNA topoisomerase II/histidine kinase"/>
    <property type="match status" value="1"/>
</dbReference>
<name>A0A1M5ZQ20_9CLOT</name>
<keyword evidence="6" id="KW-0808">Transferase</keyword>
<dbReference type="Pfam" id="PF02518">
    <property type="entry name" value="HATPase_c"/>
    <property type="match status" value="1"/>
</dbReference>
<keyword evidence="4" id="KW-1003">Cell membrane</keyword>
<dbReference type="GO" id="GO:0000155">
    <property type="term" value="F:phosphorelay sensor kinase activity"/>
    <property type="evidence" value="ECO:0007669"/>
    <property type="project" value="InterPro"/>
</dbReference>
<dbReference type="InterPro" id="IPR003661">
    <property type="entry name" value="HisK_dim/P_dom"/>
</dbReference>
<dbReference type="GO" id="GO:0005524">
    <property type="term" value="F:ATP binding"/>
    <property type="evidence" value="ECO:0007669"/>
    <property type="project" value="UniProtKB-KW"/>
</dbReference>
<keyword evidence="10" id="KW-0067">ATP-binding</keyword>
<keyword evidence="9 16" id="KW-0418">Kinase</keyword>
<evidence type="ECO:0000256" key="14">
    <source>
        <dbReference type="SAM" id="Phobius"/>
    </source>
</evidence>
<proteinExistence type="predicted"/>
<evidence type="ECO:0000259" key="15">
    <source>
        <dbReference type="PROSITE" id="PS50109"/>
    </source>
</evidence>
<dbReference type="PRINTS" id="PR00344">
    <property type="entry name" value="BCTRLSENSOR"/>
</dbReference>
<evidence type="ECO:0000256" key="10">
    <source>
        <dbReference type="ARBA" id="ARBA00022840"/>
    </source>
</evidence>
<feature type="transmembrane region" description="Helical" evidence="14">
    <location>
        <begin position="156"/>
        <end position="176"/>
    </location>
</feature>
<dbReference type="SMART" id="SM00387">
    <property type="entry name" value="HATPase_c"/>
    <property type="match status" value="1"/>
</dbReference>
<gene>
    <name evidence="16" type="ORF">SAMN02745941_03240</name>
</gene>
<dbReference type="Gene3D" id="3.30.565.10">
    <property type="entry name" value="Histidine kinase-like ATPase, C-terminal domain"/>
    <property type="match status" value="1"/>
</dbReference>
<dbReference type="PANTHER" id="PTHR45528">
    <property type="entry name" value="SENSOR HISTIDINE KINASE CPXA"/>
    <property type="match status" value="1"/>
</dbReference>
<sequence>MEGAIKILKRFIGSTIFIVIFILLLNFFLLFIWLSKGMNSGHSPSIVVEEISKDICKTNNDFYLSTPSKELLDKNSAWAMLLNNNGEILWSYDLPTETIKNYSITDVAKFSRGYLMDYPVFVWENNYGLMVVGYPKDTIAKYQHVLPFNWIKDLPFRILLLIMGNIFLILILSLLIGSKLITSIRPLTKAIKSLEEDKNVFIEPKGVLSNLAESINHASSLLSDKNSALKSRDEARSNWIAGISHDIRTPLSIILGYANDLEENYNLSTEQRLQAGIIRKQAEKLGVLVSDLNLVSMLEYEMQPLNKKIVRLSSLVRYVVSYFLNNDLNEKFILEIDELDDKSTINGDERLLIRAITNLIQNSIHHNEDGCHIHLKVSCDSICNIASLSIYDNGKGVNRDSLNDLLELPFSSKRKHQIHNGHGLGLPMVSRIIKAHDGILTLSSDIEEGFYSKIELPLINSYSRNLQER</sequence>
<keyword evidence="5" id="KW-0597">Phosphoprotein</keyword>
<evidence type="ECO:0000256" key="9">
    <source>
        <dbReference type="ARBA" id="ARBA00022777"/>
    </source>
</evidence>
<keyword evidence="8" id="KW-0547">Nucleotide-binding</keyword>
<organism evidence="16 17">
    <name type="scientific">Clostridium intestinale DSM 6191</name>
    <dbReference type="NCBI Taxonomy" id="1121320"/>
    <lineage>
        <taxon>Bacteria</taxon>
        <taxon>Bacillati</taxon>
        <taxon>Bacillota</taxon>
        <taxon>Clostridia</taxon>
        <taxon>Eubacteriales</taxon>
        <taxon>Clostridiaceae</taxon>
        <taxon>Clostridium</taxon>
    </lineage>
</organism>